<feature type="transmembrane region" description="Helical" evidence="2">
    <location>
        <begin position="260"/>
        <end position="278"/>
    </location>
</feature>
<feature type="transmembrane region" description="Helical" evidence="2">
    <location>
        <begin position="101"/>
        <end position="120"/>
    </location>
</feature>
<feature type="transmembrane region" description="Helical" evidence="2">
    <location>
        <begin position="21"/>
        <end position="46"/>
    </location>
</feature>
<dbReference type="InterPro" id="IPR000620">
    <property type="entry name" value="EamA_dom"/>
</dbReference>
<dbReference type="Proteomes" id="UP000323521">
    <property type="component" value="Chromosome"/>
</dbReference>
<evidence type="ECO:0000313" key="4">
    <source>
        <dbReference type="EMBL" id="ATW28115.1"/>
    </source>
</evidence>
<accession>A0A3G1L0V5</accession>
<dbReference type="GO" id="GO:0016020">
    <property type="term" value="C:membrane"/>
    <property type="evidence" value="ECO:0007669"/>
    <property type="project" value="InterPro"/>
</dbReference>
<feature type="transmembrane region" description="Helical" evidence="2">
    <location>
        <begin position="224"/>
        <end position="248"/>
    </location>
</feature>
<evidence type="ECO:0000256" key="2">
    <source>
        <dbReference type="SAM" id="Phobius"/>
    </source>
</evidence>
<dbReference type="KEGG" id="fwa:DCMF_28190"/>
<dbReference type="Pfam" id="PF00892">
    <property type="entry name" value="EamA"/>
    <property type="match status" value="2"/>
</dbReference>
<dbReference type="PANTHER" id="PTHR22911">
    <property type="entry name" value="ACYL-MALONYL CONDENSING ENZYME-RELATED"/>
    <property type="match status" value="1"/>
</dbReference>
<dbReference type="PANTHER" id="PTHR22911:SF137">
    <property type="entry name" value="SOLUTE CARRIER FAMILY 35 MEMBER G2-RELATED"/>
    <property type="match status" value="1"/>
</dbReference>
<keyword evidence="2" id="KW-0812">Transmembrane</keyword>
<name>A0A3G1L0V5_FORW1</name>
<keyword evidence="2" id="KW-1133">Transmembrane helix</keyword>
<dbReference type="InterPro" id="IPR037185">
    <property type="entry name" value="EmrE-like"/>
</dbReference>
<feature type="transmembrane region" description="Helical" evidence="2">
    <location>
        <begin position="52"/>
        <end position="80"/>
    </location>
</feature>
<feature type="transmembrane region" description="Helical" evidence="2">
    <location>
        <begin position="314"/>
        <end position="338"/>
    </location>
</feature>
<keyword evidence="2" id="KW-0472">Membrane</keyword>
<dbReference type="OrthoDB" id="5604143at2"/>
<protein>
    <recommendedName>
        <fullName evidence="3">EamA domain-containing protein</fullName>
    </recommendedName>
</protein>
<gene>
    <name evidence="4" type="ORF">DCMF_28190</name>
</gene>
<sequence length="348" mass="36898">MANNNAQQVLEAHELNFAKRGLVWGIISGATWGLDGVLLTIAGYMAPFWLDSYSLGVVIVACLASAAMHDLFAGGWLVLYNLFTGRFAEYARTLKTRPGKIVMLAALFGGPIGMGGYLIGLNLCGVTYALSISACYPALGAILGVFILKERISPRVWIGIIACMIGALIVSYSPPGNIADYPNFYLGIFFSILPAIGWAAEGVISTYGMDMVDPDIAIGIREGFSGLILFFIVIPIAGFIAGAGMAGWNIFGGAFAAVQPMLWVAAAGLSGGLSYLAWYKALNMTGVGRAMAFNVTYALWSIPFALLFTKLGVYSYSISTQAIIGAAIITIGTILVVANPKELLKLRN</sequence>
<organism evidence="4 5">
    <name type="scientific">Formimonas warabiya</name>
    <dbReference type="NCBI Taxonomy" id="1761012"/>
    <lineage>
        <taxon>Bacteria</taxon>
        <taxon>Bacillati</taxon>
        <taxon>Bacillota</taxon>
        <taxon>Clostridia</taxon>
        <taxon>Eubacteriales</taxon>
        <taxon>Peptococcaceae</taxon>
        <taxon>Candidatus Formimonas</taxon>
    </lineage>
</organism>
<proteinExistence type="inferred from homology"/>
<comment type="similarity">
    <text evidence="1">Belongs to the EamA transporter family.</text>
</comment>
<dbReference type="SUPFAM" id="SSF103481">
    <property type="entry name" value="Multidrug resistance efflux transporter EmrE"/>
    <property type="match status" value="2"/>
</dbReference>
<feature type="transmembrane region" description="Helical" evidence="2">
    <location>
        <begin position="290"/>
        <end position="308"/>
    </location>
</feature>
<dbReference type="RefSeq" id="WP_148137527.1">
    <property type="nucleotide sequence ID" value="NZ_CP017634.1"/>
</dbReference>
<evidence type="ECO:0000313" key="5">
    <source>
        <dbReference type="Proteomes" id="UP000323521"/>
    </source>
</evidence>
<feature type="transmembrane region" description="Helical" evidence="2">
    <location>
        <begin position="184"/>
        <end position="204"/>
    </location>
</feature>
<feature type="transmembrane region" description="Helical" evidence="2">
    <location>
        <begin position="155"/>
        <end position="172"/>
    </location>
</feature>
<evidence type="ECO:0000256" key="1">
    <source>
        <dbReference type="ARBA" id="ARBA00007362"/>
    </source>
</evidence>
<feature type="transmembrane region" description="Helical" evidence="2">
    <location>
        <begin position="126"/>
        <end position="148"/>
    </location>
</feature>
<feature type="domain" description="EamA" evidence="3">
    <location>
        <begin position="20"/>
        <end position="171"/>
    </location>
</feature>
<evidence type="ECO:0000259" key="3">
    <source>
        <dbReference type="Pfam" id="PF00892"/>
    </source>
</evidence>
<reference evidence="4 5" key="1">
    <citation type="submission" date="2016-10" db="EMBL/GenBank/DDBJ databases">
        <title>Complete Genome Sequence of Peptococcaceae strain DCMF.</title>
        <authorList>
            <person name="Edwards R.J."/>
            <person name="Holland S.I."/>
            <person name="Deshpande N.P."/>
            <person name="Wong Y.K."/>
            <person name="Ertan H."/>
            <person name="Manefield M."/>
            <person name="Russell T.L."/>
            <person name="Lee M.J."/>
        </authorList>
    </citation>
    <scope>NUCLEOTIDE SEQUENCE [LARGE SCALE GENOMIC DNA]</scope>
    <source>
        <strain evidence="4 5">DCMF</strain>
    </source>
</reference>
<dbReference type="EMBL" id="CP017634">
    <property type="protein sequence ID" value="ATW28115.1"/>
    <property type="molecule type" value="Genomic_DNA"/>
</dbReference>
<feature type="domain" description="EamA" evidence="3">
    <location>
        <begin position="186"/>
        <end position="337"/>
    </location>
</feature>
<keyword evidence="5" id="KW-1185">Reference proteome</keyword>
<dbReference type="AlphaFoldDB" id="A0A3G1L0V5"/>